<comment type="caution">
    <text evidence="1">The sequence shown here is derived from an EMBL/GenBank/DDBJ whole genome shotgun (WGS) entry which is preliminary data.</text>
</comment>
<protein>
    <submittedName>
        <fullName evidence="1">Uncharacterized protein</fullName>
    </submittedName>
</protein>
<sequence>MPASIPISFHEKKWLIKIIQEVYGIQVVDAYSCQNLSEELKRKSKISISYNTLRRLFGIIKGPTNASRFTLDSLCKGIGYLNFTSFQQAVNQFEKDFFNEMLILNRLGNQKDDQIILGIVQQFQLKNWDEVYQFKSIVDLCLEVKNFELLTKIFELSFDTKDEDVVWRLYVSFQSIYVQSCQNNEAVIDYVAQLLKTNELAQRILLQLFVEEDCLQGYYGKWLLATSEDLIEDMPVFKNLMLCQLAFELNNLPEAKRHLALSKKAFKEEMHPNLKGRMAAWDYILESKSESAYQFFDGLQEFSTKLSFLVFFYRLLEVYQQDLSVFDFIERFEVDDLLINFSFPEKHNLNKMYLLKARYFIQKGNKEEARFAMSQINLLYIYSCDKGWVNQQVAFIDAAC</sequence>
<proteinExistence type="predicted"/>
<organism evidence="1 2">
    <name type="scientific">Aquirufa esocilacus</name>
    <dbReference type="NCBI Taxonomy" id="3096513"/>
    <lineage>
        <taxon>Bacteria</taxon>
        <taxon>Pseudomonadati</taxon>
        <taxon>Bacteroidota</taxon>
        <taxon>Cytophagia</taxon>
        <taxon>Cytophagales</taxon>
        <taxon>Flectobacillaceae</taxon>
        <taxon>Aquirufa</taxon>
    </lineage>
</organism>
<accession>A0ABW6DJL8</accession>
<keyword evidence="2" id="KW-1185">Reference proteome</keyword>
<name>A0ABW6DJL8_9BACT</name>
<dbReference type="RefSeq" id="WP_377981254.1">
    <property type="nucleotide sequence ID" value="NZ_JBBKXX010000003.1"/>
</dbReference>
<evidence type="ECO:0000313" key="1">
    <source>
        <dbReference type="EMBL" id="MFD3408893.1"/>
    </source>
</evidence>
<dbReference type="EMBL" id="JBBKXX010000003">
    <property type="protein sequence ID" value="MFD3408893.1"/>
    <property type="molecule type" value="Genomic_DNA"/>
</dbReference>
<evidence type="ECO:0000313" key="2">
    <source>
        <dbReference type="Proteomes" id="UP001598019"/>
    </source>
</evidence>
<reference evidence="1 2" key="1">
    <citation type="submission" date="2024-03" db="EMBL/GenBank/DDBJ databases">
        <title>Aquirufa genome sequencing.</title>
        <authorList>
            <person name="Pitt A."/>
            <person name="Hahn M.W."/>
        </authorList>
    </citation>
    <scope>NUCLEOTIDE SEQUENCE [LARGE SCALE GENOMIC DNA]</scope>
    <source>
        <strain evidence="1 2">HETE-83D</strain>
    </source>
</reference>
<gene>
    <name evidence="1" type="ORF">SKC37_09515</name>
</gene>
<dbReference type="Proteomes" id="UP001598019">
    <property type="component" value="Unassembled WGS sequence"/>
</dbReference>